<evidence type="ECO:0000256" key="4">
    <source>
        <dbReference type="ARBA" id="ARBA00022833"/>
    </source>
</evidence>
<dbReference type="EMBL" id="CAXLJM020000014">
    <property type="protein sequence ID" value="CAL8080599.1"/>
    <property type="molecule type" value="Genomic_DNA"/>
</dbReference>
<dbReference type="CDD" id="cd15532">
    <property type="entry name" value="PHD2_CHD_II"/>
    <property type="match status" value="1"/>
</dbReference>
<evidence type="ECO:0008006" key="20">
    <source>
        <dbReference type="Google" id="ProtNLM"/>
    </source>
</evidence>
<dbReference type="InterPro" id="IPR018501">
    <property type="entry name" value="DDT_dom"/>
</dbReference>
<dbReference type="InterPro" id="IPR001965">
    <property type="entry name" value="Znf_PHD"/>
</dbReference>
<feature type="compositionally biased region" description="Low complexity" evidence="13">
    <location>
        <begin position="316"/>
        <end position="327"/>
    </location>
</feature>
<feature type="compositionally biased region" description="Basic and acidic residues" evidence="13">
    <location>
        <begin position="1339"/>
        <end position="1360"/>
    </location>
</feature>
<dbReference type="Gene3D" id="1.20.920.10">
    <property type="entry name" value="Bromodomain-like"/>
    <property type="match status" value="1"/>
</dbReference>
<dbReference type="PROSITE" id="PS01359">
    <property type="entry name" value="ZF_PHD_1"/>
    <property type="match status" value="1"/>
</dbReference>
<dbReference type="PROSITE" id="PS50016">
    <property type="entry name" value="ZF_PHD_2"/>
    <property type="match status" value="2"/>
</dbReference>
<feature type="region of interest" description="Disordered" evidence="13">
    <location>
        <begin position="1015"/>
        <end position="1050"/>
    </location>
</feature>
<feature type="compositionally biased region" description="Low complexity" evidence="13">
    <location>
        <begin position="1431"/>
        <end position="1440"/>
    </location>
</feature>
<dbReference type="InterPro" id="IPR018359">
    <property type="entry name" value="Bromodomain_CS"/>
</dbReference>
<keyword evidence="4" id="KW-0862">Zinc</keyword>
<dbReference type="Pfam" id="PF15612">
    <property type="entry name" value="WHIM1"/>
    <property type="match status" value="1"/>
</dbReference>
<evidence type="ECO:0000259" key="16">
    <source>
        <dbReference type="PROSITE" id="PS50827"/>
    </source>
</evidence>
<dbReference type="InterPro" id="IPR013083">
    <property type="entry name" value="Znf_RING/FYVE/PHD"/>
</dbReference>
<feature type="domain" description="PHD-type" evidence="15">
    <location>
        <begin position="1143"/>
        <end position="1193"/>
    </location>
</feature>
<evidence type="ECO:0000256" key="10">
    <source>
        <dbReference type="PROSITE-ProRule" id="PRU00035"/>
    </source>
</evidence>
<feature type="region of interest" description="Disordered" evidence="13">
    <location>
        <begin position="548"/>
        <end position="567"/>
    </location>
</feature>
<keyword evidence="8" id="KW-0804">Transcription</keyword>
<evidence type="ECO:0000256" key="2">
    <source>
        <dbReference type="ARBA" id="ARBA00022723"/>
    </source>
</evidence>
<dbReference type="Pfam" id="PF00628">
    <property type="entry name" value="PHD"/>
    <property type="match status" value="2"/>
</dbReference>
<keyword evidence="19" id="KW-1185">Reference proteome</keyword>
<feature type="compositionally biased region" description="Polar residues" evidence="13">
    <location>
        <begin position="1327"/>
        <end position="1338"/>
    </location>
</feature>
<feature type="domain" description="WAC" evidence="17">
    <location>
        <begin position="22"/>
        <end position="128"/>
    </location>
</feature>
<dbReference type="Pfam" id="PF10537">
    <property type="entry name" value="WAC_Acf1_DNA_bd"/>
    <property type="match status" value="1"/>
</dbReference>
<dbReference type="CDD" id="cd15627">
    <property type="entry name" value="PHD_BAZ1A"/>
    <property type="match status" value="1"/>
</dbReference>
<dbReference type="InterPro" id="IPR047171">
    <property type="entry name" value="BAZ1A"/>
</dbReference>
<feature type="compositionally biased region" description="Basic and acidic residues" evidence="13">
    <location>
        <begin position="270"/>
        <end position="315"/>
    </location>
</feature>
<dbReference type="SMART" id="SM00249">
    <property type="entry name" value="PHD"/>
    <property type="match status" value="2"/>
</dbReference>
<dbReference type="InterPro" id="IPR019787">
    <property type="entry name" value="Znf_PHD-finger"/>
</dbReference>
<protein>
    <recommendedName>
        <fullName evidence="20">Bromodomain adjacent to zinc finger domain protein 1A</fullName>
    </recommendedName>
</protein>
<reference evidence="18 19" key="1">
    <citation type="submission" date="2024-08" db="EMBL/GenBank/DDBJ databases">
        <authorList>
            <person name="Cucini C."/>
            <person name="Frati F."/>
        </authorList>
    </citation>
    <scope>NUCLEOTIDE SEQUENCE [LARGE SCALE GENOMIC DNA]</scope>
</reference>
<feature type="domain" description="PHD-type" evidence="15">
    <location>
        <begin position="1243"/>
        <end position="1290"/>
    </location>
</feature>
<dbReference type="SUPFAM" id="SSF57903">
    <property type="entry name" value="FYVE/PHD zinc finger"/>
    <property type="match status" value="2"/>
</dbReference>
<evidence type="ECO:0000256" key="12">
    <source>
        <dbReference type="PROSITE-ProRule" id="PRU00475"/>
    </source>
</evidence>
<dbReference type="PROSITE" id="PS51136">
    <property type="entry name" value="WAC"/>
    <property type="match status" value="1"/>
</dbReference>
<evidence type="ECO:0000259" key="15">
    <source>
        <dbReference type="PROSITE" id="PS50016"/>
    </source>
</evidence>
<dbReference type="PRINTS" id="PR00503">
    <property type="entry name" value="BROMODOMAIN"/>
</dbReference>
<evidence type="ECO:0000256" key="9">
    <source>
        <dbReference type="ARBA" id="ARBA00023242"/>
    </source>
</evidence>
<comment type="subcellular location">
    <subcellularLocation>
        <location evidence="1 12">Nucleus</location>
    </subcellularLocation>
</comment>
<dbReference type="Proteomes" id="UP001642540">
    <property type="component" value="Unassembled WGS sequence"/>
</dbReference>
<evidence type="ECO:0000256" key="5">
    <source>
        <dbReference type="ARBA" id="ARBA00023015"/>
    </source>
</evidence>
<dbReference type="InterPro" id="IPR019786">
    <property type="entry name" value="Zinc_finger_PHD-type_CS"/>
</dbReference>
<feature type="compositionally biased region" description="Basic and acidic residues" evidence="13">
    <location>
        <begin position="1214"/>
        <end position="1227"/>
    </location>
</feature>
<dbReference type="PANTHER" id="PTHR46510:SF1">
    <property type="entry name" value="BROMODOMAIN ADJACENT TO ZINC FINGER DOMAIN PROTEIN 1A"/>
    <property type="match status" value="1"/>
</dbReference>
<evidence type="ECO:0000256" key="8">
    <source>
        <dbReference type="ARBA" id="ARBA00023163"/>
    </source>
</evidence>
<keyword evidence="3 11" id="KW-0863">Zinc-finger</keyword>
<dbReference type="InterPro" id="IPR001487">
    <property type="entry name" value="Bromodomain"/>
</dbReference>
<sequence length="1588" mass="180710">MPYIKRKPFVPNPPPSDLKGEEEVFYLRLTNEVFRDYDDYFAQVIQCNSLIWSCSLTGKSGLTFQEAIESEKSAKKLLKGFPRPLKKALFYLAALTKRGKFTDLVEDVLTYARERYFKGEEVFSVIGNMWCPSKVIRIISPTPVEVEQYRKEQIEKGLEGKNDYLTDDSWGHAPDLYRYEVQEIDPEDKTPASSETHILEAIDVKREKTILTRDKCRVLLKLATDMIEEKGLMMVKPSVMNSYGLLKAKYDDLFIGKPPLFEESAAPVKTVKDTPKSKSKPPKEPKKEKTGTEKEKIKKEPAEKKAKNDVKEKKTSSTTNKTPTGGSKKPKAKPEPKPKKPKVEKQLTPQEIKQLELEKKAKEREKLKEQKKLVADFKKLWFKPKEDLEVEDLKDLPVPDPVCCKIPNNLFGEFMMVLEFMHLYSSTLKVRDCFSNGVTFDILERALTKNEVAGPFSEILQVLMKTIFRLQETENAEITEEETATVDFEVNDVSTDVTAREAVQLATAYSTWSMMYQNTPLHKLGVDHLSITEVLRLHLLSSGAKPSEKDVKWRNQQRGGYTETDDPGLQLRLEEPQIIKTLSAGTVFDLTMREKLKLVQCLINQVSTYVSVRDAMEENFDQCRITKAALKTLQAAEKKKDAEDNYWRTKLKADKLMPDMTLFKAVAEKPTPESQDGENGKGKEKPPEKPSKPLMTDEQIEAALAKKDKEIARRKQDFLWKEVELQEKLQKHERRIGLHPYGRDRAFRRYWGFQTVAGLFVEHDDEHVGECPPAPTPYLANVDFDDMTFVKETYNKYLQIDKEGSDKENSISTSPKKSKKKASMSSVVKKEAPERPPCFGICTGDKESCPVHCIYLPRPKWSFFWNPEHIDALIENLSPRGIREKDLRTALVEEKDALKNYVNKCPALKLNREGIFPEHIANAPDKRPSRGGTTQKNRIDPNLSYPAGTNIEIILELQLRDLILEVEEKIFLGALGSVKVGDRAVWRKAIEDREYDPQATKLSWATGKSINVAKRRGKLNGNSAEEGTSKSDQQSTHTSTSSEANKDDSTSLNPIIKDLACAILQIRQSIEPKFLKRPLGADDDPKKKFKVKDSELSSKLNLPAPTAIERWELSLMACTSFSQLFVHLFTFDNSVEWSRSVLNARCRVCRRKGNPENMLLCDGCNKGHHAYCLKPPLEIIPKGDWFCYDCKPIEPPPKPRSRARRLSDDDILDELERNDSDGDDLGRRGGARHSNDLTEEVEQEGCAVCSFGGELMCCDGCPDMYHLLCLNPPLSRVPRGSWHCPNCKSQAQKGRSSSGSKKKGRRTISTDESDEEDTLRSDEESEQGTSSRSRNALRSSEEETDRGTDDESDKSTDDEREVVKVKFAKRTTERTNIVNRKRVFEDDYDSDDDDEEYLGRGGRRKCASLAAAKITQVAKRLRSDSKENESSDNSNDSSSSGFQVGSRNKRPSELDMYDSDVPKRTRLQRMNTNNCVRNGELDNVLLDKILSEVMKQAEAWPFLKPVTRNEAPDYHEIVKHPMDLGTIKYKLNSMVYTCNEEFISDLLLVFSNCEMYNDPSSRIHQAGRTLKTFCERKFSKIGIQISDS</sequence>
<evidence type="ECO:0000259" key="14">
    <source>
        <dbReference type="PROSITE" id="PS50014"/>
    </source>
</evidence>
<dbReference type="PANTHER" id="PTHR46510">
    <property type="entry name" value="BROMODOMAIN ADJACENT TO ZINC FINGER DOMAIN PROTEIN 1A"/>
    <property type="match status" value="1"/>
</dbReference>
<feature type="region of interest" description="Disordered" evidence="13">
    <location>
        <begin position="920"/>
        <end position="941"/>
    </location>
</feature>
<feature type="region of interest" description="Disordered" evidence="13">
    <location>
        <begin position="1197"/>
        <end position="1237"/>
    </location>
</feature>
<dbReference type="SUPFAM" id="SSF47370">
    <property type="entry name" value="Bromodomain"/>
    <property type="match status" value="1"/>
</dbReference>
<dbReference type="InterPro" id="IPR013136">
    <property type="entry name" value="WSTF_Acf1_Cbp146"/>
</dbReference>
<keyword evidence="6" id="KW-0175">Coiled coil</keyword>
<evidence type="ECO:0000259" key="17">
    <source>
        <dbReference type="PROSITE" id="PS51136"/>
    </source>
</evidence>
<dbReference type="SMART" id="SM00297">
    <property type="entry name" value="BROMO"/>
    <property type="match status" value="1"/>
</dbReference>
<dbReference type="InterPro" id="IPR011011">
    <property type="entry name" value="Znf_FYVE_PHD"/>
</dbReference>
<dbReference type="Pfam" id="PF00439">
    <property type="entry name" value="Bromodomain"/>
    <property type="match status" value="1"/>
</dbReference>
<evidence type="ECO:0000256" key="3">
    <source>
        <dbReference type="ARBA" id="ARBA00022771"/>
    </source>
</evidence>
<feature type="domain" description="DDT" evidence="16">
    <location>
        <begin position="408"/>
        <end position="473"/>
    </location>
</feature>
<dbReference type="Gene3D" id="3.30.40.10">
    <property type="entry name" value="Zinc/RING finger domain, C3HC4 (zinc finger)"/>
    <property type="match status" value="2"/>
</dbReference>
<dbReference type="PROSITE" id="PS00633">
    <property type="entry name" value="BROMODOMAIN_1"/>
    <property type="match status" value="1"/>
</dbReference>
<feature type="region of interest" description="Disordered" evidence="13">
    <location>
        <begin position="666"/>
        <end position="695"/>
    </location>
</feature>
<feature type="region of interest" description="Disordered" evidence="13">
    <location>
        <begin position="1419"/>
        <end position="1471"/>
    </location>
</feature>
<name>A0ABP1PWY5_9HEXA</name>
<organism evidence="18 19">
    <name type="scientific">Orchesella dallaii</name>
    <dbReference type="NCBI Taxonomy" id="48710"/>
    <lineage>
        <taxon>Eukaryota</taxon>
        <taxon>Metazoa</taxon>
        <taxon>Ecdysozoa</taxon>
        <taxon>Arthropoda</taxon>
        <taxon>Hexapoda</taxon>
        <taxon>Collembola</taxon>
        <taxon>Entomobryomorpha</taxon>
        <taxon>Entomobryoidea</taxon>
        <taxon>Orchesellidae</taxon>
        <taxon>Orchesellinae</taxon>
        <taxon>Orchesella</taxon>
    </lineage>
</organism>
<feature type="region of interest" description="Disordered" evidence="13">
    <location>
        <begin position="266"/>
        <end position="353"/>
    </location>
</feature>
<feature type="compositionally biased region" description="Low complexity" evidence="13">
    <location>
        <begin position="1030"/>
        <end position="1042"/>
    </location>
</feature>
<feature type="compositionally biased region" description="Basic and acidic residues" evidence="13">
    <location>
        <begin position="678"/>
        <end position="691"/>
    </location>
</feature>
<evidence type="ECO:0000256" key="11">
    <source>
        <dbReference type="PROSITE-ProRule" id="PRU00146"/>
    </source>
</evidence>
<dbReference type="InterPro" id="IPR028942">
    <property type="entry name" value="WHIM1_dom"/>
</dbReference>
<feature type="region of interest" description="Disordered" evidence="13">
    <location>
        <begin position="1283"/>
        <end position="1360"/>
    </location>
</feature>
<evidence type="ECO:0000256" key="7">
    <source>
        <dbReference type="ARBA" id="ARBA00023117"/>
    </source>
</evidence>
<keyword evidence="7 10" id="KW-0103">Bromodomain</keyword>
<dbReference type="InterPro" id="IPR036427">
    <property type="entry name" value="Bromodomain-like_sf"/>
</dbReference>
<evidence type="ECO:0000256" key="1">
    <source>
        <dbReference type="ARBA" id="ARBA00004123"/>
    </source>
</evidence>
<keyword evidence="9 12" id="KW-0539">Nucleus</keyword>
<dbReference type="PROSITE" id="PS50827">
    <property type="entry name" value="DDT"/>
    <property type="match status" value="1"/>
</dbReference>
<dbReference type="PROSITE" id="PS50014">
    <property type="entry name" value="BROMODOMAIN_2"/>
    <property type="match status" value="1"/>
</dbReference>
<gene>
    <name evidence="18" type="ORF">ODALV1_LOCUS4688</name>
</gene>
<evidence type="ECO:0000313" key="19">
    <source>
        <dbReference type="Proteomes" id="UP001642540"/>
    </source>
</evidence>
<feature type="domain" description="Bromo" evidence="14">
    <location>
        <begin position="1494"/>
        <end position="1564"/>
    </location>
</feature>
<evidence type="ECO:0000313" key="18">
    <source>
        <dbReference type="EMBL" id="CAL8080599.1"/>
    </source>
</evidence>
<feature type="region of interest" description="Disordered" evidence="13">
    <location>
        <begin position="805"/>
        <end position="828"/>
    </location>
</feature>
<feature type="compositionally biased region" description="Basic and acidic residues" evidence="13">
    <location>
        <begin position="332"/>
        <end position="345"/>
    </location>
</feature>
<evidence type="ECO:0000256" key="13">
    <source>
        <dbReference type="SAM" id="MobiDB-lite"/>
    </source>
</evidence>
<keyword evidence="2" id="KW-0479">Metal-binding</keyword>
<comment type="caution">
    <text evidence="18">The sequence shown here is derived from an EMBL/GenBank/DDBJ whole genome shotgun (WGS) entry which is preliminary data.</text>
</comment>
<dbReference type="Pfam" id="PF15613">
    <property type="entry name" value="WSD"/>
    <property type="match status" value="1"/>
</dbReference>
<evidence type="ECO:0000256" key="6">
    <source>
        <dbReference type="ARBA" id="ARBA00023054"/>
    </source>
</evidence>
<accession>A0ABP1PWY5</accession>
<dbReference type="SMART" id="SM00571">
    <property type="entry name" value="DDT"/>
    <property type="match status" value="1"/>
</dbReference>
<proteinExistence type="predicted"/>
<keyword evidence="5" id="KW-0805">Transcription regulation</keyword>
<dbReference type="Pfam" id="PF02791">
    <property type="entry name" value="DDT"/>
    <property type="match status" value="1"/>
</dbReference>
<dbReference type="InterPro" id="IPR028941">
    <property type="entry name" value="WHIM2_dom"/>
</dbReference>